<evidence type="ECO:0000313" key="2">
    <source>
        <dbReference type="EMBL" id="CAE0154338.1"/>
    </source>
</evidence>
<reference evidence="2" key="1">
    <citation type="submission" date="2021-01" db="EMBL/GenBank/DDBJ databases">
        <authorList>
            <person name="Corre E."/>
            <person name="Pelletier E."/>
            <person name="Niang G."/>
            <person name="Scheremetjew M."/>
            <person name="Finn R."/>
            <person name="Kale V."/>
            <person name="Holt S."/>
            <person name="Cochrane G."/>
            <person name="Meng A."/>
            <person name="Brown T."/>
            <person name="Cohen L."/>
        </authorList>
    </citation>
    <scope>NUCLEOTIDE SEQUENCE</scope>
    <source>
        <strain evidence="2">CCMP281</strain>
    </source>
</reference>
<name>A0A7S3FKG0_9EUKA</name>
<feature type="region of interest" description="Disordered" evidence="1">
    <location>
        <begin position="87"/>
        <end position="129"/>
    </location>
</feature>
<evidence type="ECO:0000256" key="1">
    <source>
        <dbReference type="SAM" id="MobiDB-lite"/>
    </source>
</evidence>
<protein>
    <submittedName>
        <fullName evidence="2">Uncharacterized protein</fullName>
    </submittedName>
</protein>
<dbReference type="EMBL" id="HBHX01073127">
    <property type="protein sequence ID" value="CAE0154338.1"/>
    <property type="molecule type" value="Transcribed_RNA"/>
</dbReference>
<proteinExistence type="predicted"/>
<feature type="compositionally biased region" description="Basic and acidic residues" evidence="1">
    <location>
        <begin position="116"/>
        <end position="128"/>
    </location>
</feature>
<organism evidence="2">
    <name type="scientific">Haptolina ericina</name>
    <dbReference type="NCBI Taxonomy" id="156174"/>
    <lineage>
        <taxon>Eukaryota</taxon>
        <taxon>Haptista</taxon>
        <taxon>Haptophyta</taxon>
        <taxon>Prymnesiophyceae</taxon>
        <taxon>Prymnesiales</taxon>
        <taxon>Prymnesiaceae</taxon>
        <taxon>Haptolina</taxon>
    </lineage>
</organism>
<gene>
    <name evidence="2" type="ORF">HERI1096_LOCUS40487</name>
</gene>
<feature type="region of interest" description="Disordered" evidence="1">
    <location>
        <begin position="1"/>
        <end position="73"/>
    </location>
</feature>
<accession>A0A7S3FKG0</accession>
<dbReference type="AlphaFoldDB" id="A0A7S3FKG0"/>
<sequence>MVVRSGFPVEKQRKQNATSPTRKPDGAKILAAPSSPNQKAPPSSPGKRNAHKKGGLKGSKSRAGTPTPAAHWEGIGELQPPLERSAVAHGSGEAAGVAHAAGGSADYWDGEGESTAGKEARATPRIDETGSADAVGIHVIGHHGSADVERALHALGPLAVHVSLAPTEADFQCELLPRVKAQFKLGALEDATCPLCYHVSPDKTVAVVGDADDAEEYAVGMGAKGAEMNMLQDGVIRRVVVRRRFDD</sequence>
<feature type="compositionally biased region" description="Low complexity" evidence="1">
    <location>
        <begin position="87"/>
        <end position="105"/>
    </location>
</feature>